<reference evidence="1" key="1">
    <citation type="submission" date="2019-02" db="EMBL/GenBank/DDBJ databases">
        <authorList>
            <person name="Bachy C."/>
            <person name="Yung C.-M."/>
            <person name="Roux S."/>
            <person name="Sullivan M.B."/>
            <person name="Worden A.Z."/>
        </authorList>
    </citation>
    <scope>NUCLEOTIDE SEQUENCE</scope>
    <source>
        <strain evidence="1">BII-V2</strain>
    </source>
</reference>
<organism evidence="1">
    <name type="scientific">Bathycoccus sp. RCC716 virus 2</name>
    <dbReference type="NCBI Taxonomy" id="2530039"/>
    <lineage>
        <taxon>Viruses</taxon>
        <taxon>Varidnaviria</taxon>
        <taxon>Bamfordvirae</taxon>
        <taxon>Nucleocytoviricota</taxon>
        <taxon>Megaviricetes</taxon>
        <taxon>Algavirales</taxon>
        <taxon>Phycodnaviridae</taxon>
        <taxon>Prasinovirus</taxon>
    </lineage>
</organism>
<evidence type="ECO:0000313" key="1">
    <source>
        <dbReference type="EMBL" id="QOR60470.1"/>
    </source>
</evidence>
<protein>
    <recommendedName>
        <fullName evidence="2">WLM domain-containing protein</fullName>
    </recommendedName>
</protein>
<evidence type="ECO:0008006" key="2">
    <source>
        <dbReference type="Google" id="ProtNLM"/>
    </source>
</evidence>
<sequence length="142" mass="16627">MIVALLLLIINILIFINTKEPKELTEVREKYQILREHLKKTDNEKFTVLHDEIPITAHIRLRGAVGYNSNKGNEIGLCIDGDTNEIFHVLIHELAHCTVDEYTHSKEYWNNFKELRDICVKLGIYQEIPKRTEFCGKHVQDK</sequence>
<name>A0A7S6SWZ9_9PHYC</name>
<accession>A0A7S6SWZ9</accession>
<dbReference type="EMBL" id="MK522038">
    <property type="protein sequence ID" value="QOR60470.1"/>
    <property type="molecule type" value="Genomic_DNA"/>
</dbReference>
<proteinExistence type="predicted"/>
<dbReference type="Gene3D" id="3.30.2010.10">
    <property type="entry name" value="Metalloproteases ('zincins'), catalytic domain"/>
    <property type="match status" value="1"/>
</dbReference>